<dbReference type="EMBL" id="BKCP01004516">
    <property type="protein sequence ID" value="GER31760.1"/>
    <property type="molecule type" value="Genomic_DNA"/>
</dbReference>
<reference evidence="3" key="1">
    <citation type="journal article" date="2019" name="Curr. Biol.">
        <title>Genome Sequence of Striga asiatica Provides Insight into the Evolution of Plant Parasitism.</title>
        <authorList>
            <person name="Yoshida S."/>
            <person name="Kim S."/>
            <person name="Wafula E.K."/>
            <person name="Tanskanen J."/>
            <person name="Kim Y.M."/>
            <person name="Honaas L."/>
            <person name="Yang Z."/>
            <person name="Spallek T."/>
            <person name="Conn C.E."/>
            <person name="Ichihashi Y."/>
            <person name="Cheong K."/>
            <person name="Cui S."/>
            <person name="Der J.P."/>
            <person name="Gundlach H."/>
            <person name="Jiao Y."/>
            <person name="Hori C."/>
            <person name="Ishida J.K."/>
            <person name="Kasahara H."/>
            <person name="Kiba T."/>
            <person name="Kim M.S."/>
            <person name="Koo N."/>
            <person name="Laohavisit A."/>
            <person name="Lee Y.H."/>
            <person name="Lumba S."/>
            <person name="McCourt P."/>
            <person name="Mortimer J.C."/>
            <person name="Mutuku J.M."/>
            <person name="Nomura T."/>
            <person name="Sasaki-Sekimoto Y."/>
            <person name="Seto Y."/>
            <person name="Wang Y."/>
            <person name="Wakatake T."/>
            <person name="Sakakibara H."/>
            <person name="Demura T."/>
            <person name="Yamaguchi S."/>
            <person name="Yoneyama K."/>
            <person name="Manabe R.I."/>
            <person name="Nelson D.C."/>
            <person name="Schulman A.H."/>
            <person name="Timko M.P."/>
            <person name="dePamphilis C.W."/>
            <person name="Choi D."/>
            <person name="Shirasu K."/>
        </authorList>
    </citation>
    <scope>NUCLEOTIDE SEQUENCE [LARGE SCALE GENOMIC DNA]</scope>
    <source>
        <strain evidence="3">cv. UVA1</strain>
    </source>
</reference>
<feature type="region of interest" description="Disordered" evidence="1">
    <location>
        <begin position="40"/>
        <end position="65"/>
    </location>
</feature>
<protein>
    <submittedName>
        <fullName evidence="2">Uncharacterized protein</fullName>
    </submittedName>
</protein>
<keyword evidence="3" id="KW-1185">Reference proteome</keyword>
<evidence type="ECO:0000313" key="3">
    <source>
        <dbReference type="Proteomes" id="UP000325081"/>
    </source>
</evidence>
<evidence type="ECO:0000313" key="2">
    <source>
        <dbReference type="EMBL" id="GER31760.1"/>
    </source>
</evidence>
<proteinExistence type="predicted"/>
<dbReference type="Proteomes" id="UP000325081">
    <property type="component" value="Unassembled WGS sequence"/>
</dbReference>
<sequence>MSVSFRFKPSSSNGKSSIFSGRPKHTIWILLSARNLWMPRGRASPARKRRTTQPSPKQRRRRTIDGSRGWCMMSRPTIGRWAQSFPSRKRKSVLHRDSKSFVLKVIPSSFTSKRSVLKYTVPAIFCLRIFDRLYILWWS</sequence>
<gene>
    <name evidence="2" type="ORF">STAS_07796</name>
</gene>
<comment type="caution">
    <text evidence="2">The sequence shown here is derived from an EMBL/GenBank/DDBJ whole genome shotgun (WGS) entry which is preliminary data.</text>
</comment>
<accession>A0A5A7PG75</accession>
<organism evidence="2 3">
    <name type="scientific">Striga asiatica</name>
    <name type="common">Asiatic witchweed</name>
    <name type="synonym">Buchnera asiatica</name>
    <dbReference type="NCBI Taxonomy" id="4170"/>
    <lineage>
        <taxon>Eukaryota</taxon>
        <taxon>Viridiplantae</taxon>
        <taxon>Streptophyta</taxon>
        <taxon>Embryophyta</taxon>
        <taxon>Tracheophyta</taxon>
        <taxon>Spermatophyta</taxon>
        <taxon>Magnoliopsida</taxon>
        <taxon>eudicotyledons</taxon>
        <taxon>Gunneridae</taxon>
        <taxon>Pentapetalae</taxon>
        <taxon>asterids</taxon>
        <taxon>lamiids</taxon>
        <taxon>Lamiales</taxon>
        <taxon>Orobanchaceae</taxon>
        <taxon>Buchnereae</taxon>
        <taxon>Striga</taxon>
    </lineage>
</organism>
<feature type="compositionally biased region" description="Basic residues" evidence="1">
    <location>
        <begin position="45"/>
        <end position="62"/>
    </location>
</feature>
<name>A0A5A7PG75_STRAF</name>
<dbReference type="AlphaFoldDB" id="A0A5A7PG75"/>
<evidence type="ECO:0000256" key="1">
    <source>
        <dbReference type="SAM" id="MobiDB-lite"/>
    </source>
</evidence>